<comment type="caution">
    <text evidence="2">The sequence shown here is derived from an EMBL/GenBank/DDBJ whole genome shotgun (WGS) entry which is preliminary data.</text>
</comment>
<name>A0A1V6PN68_PENDC</name>
<dbReference type="OMA" id="WPLPYTR"/>
<dbReference type="OrthoDB" id="2446291at2759"/>
<protein>
    <submittedName>
        <fullName evidence="2">Uncharacterized protein</fullName>
    </submittedName>
</protein>
<evidence type="ECO:0000256" key="1">
    <source>
        <dbReference type="SAM" id="MobiDB-lite"/>
    </source>
</evidence>
<dbReference type="EMBL" id="MDYL01000001">
    <property type="protein sequence ID" value="OQD78421.1"/>
    <property type="molecule type" value="Genomic_DNA"/>
</dbReference>
<accession>A0A1V6PN68</accession>
<sequence length="281" mass="30796">MLEPSLKRPREDDFEEELLAHDFKSLKYGSSWQTVPGAVPGSAADLDQTLRFRASALTPVDSSDDEDDHKTKVSMGNSTSPTTSAHGQRPPALQLSSPAKHFSGLAGGDQLSPWWTNEHRAQPSPIPHGMVNRSLNLSATPSALSTPVYFPAQQPVADQPQPDINMVEDVSFHKEEQPSIHPVRFPSPVSDDDATMASGPKTPTDDMDMAYSQQPSPAHGFRSSTPPARQYSQQTVGDPMYQAAKIAPSQRKRPALIMGYRADCEKCRCRVPGHYSHILRT</sequence>
<dbReference type="STRING" id="69771.A0A1V6PN68"/>
<reference evidence="3" key="1">
    <citation type="journal article" date="2017" name="Nat. Microbiol.">
        <title>Global analysis of biosynthetic gene clusters reveals vast potential of secondary metabolite production in Penicillium species.</title>
        <authorList>
            <person name="Nielsen J.C."/>
            <person name="Grijseels S."/>
            <person name="Prigent S."/>
            <person name="Ji B."/>
            <person name="Dainat J."/>
            <person name="Nielsen K.F."/>
            <person name="Frisvad J.C."/>
            <person name="Workman M."/>
            <person name="Nielsen J."/>
        </authorList>
    </citation>
    <scope>NUCLEOTIDE SEQUENCE [LARGE SCALE GENOMIC DNA]</scope>
    <source>
        <strain evidence="3">IBT 11843</strain>
    </source>
</reference>
<evidence type="ECO:0000313" key="2">
    <source>
        <dbReference type="EMBL" id="OQD78421.1"/>
    </source>
</evidence>
<proteinExistence type="predicted"/>
<feature type="region of interest" description="Disordered" evidence="1">
    <location>
        <begin position="173"/>
        <end position="232"/>
    </location>
</feature>
<feature type="compositionally biased region" description="Polar residues" evidence="1">
    <location>
        <begin position="211"/>
        <end position="232"/>
    </location>
</feature>
<feature type="region of interest" description="Disordered" evidence="1">
    <location>
        <begin position="56"/>
        <end position="104"/>
    </location>
</feature>
<dbReference type="AlphaFoldDB" id="A0A1V6PN68"/>
<keyword evidence="3" id="KW-1185">Reference proteome</keyword>
<feature type="compositionally biased region" description="Polar residues" evidence="1">
    <location>
        <begin position="74"/>
        <end position="86"/>
    </location>
</feature>
<dbReference type="Proteomes" id="UP000191522">
    <property type="component" value="Unassembled WGS sequence"/>
</dbReference>
<evidence type="ECO:0000313" key="3">
    <source>
        <dbReference type="Proteomes" id="UP000191522"/>
    </source>
</evidence>
<gene>
    <name evidence="2" type="ORF">PENDEC_c001G00026</name>
</gene>
<organism evidence="2 3">
    <name type="scientific">Penicillium decumbens</name>
    <dbReference type="NCBI Taxonomy" id="69771"/>
    <lineage>
        <taxon>Eukaryota</taxon>
        <taxon>Fungi</taxon>
        <taxon>Dikarya</taxon>
        <taxon>Ascomycota</taxon>
        <taxon>Pezizomycotina</taxon>
        <taxon>Eurotiomycetes</taxon>
        <taxon>Eurotiomycetidae</taxon>
        <taxon>Eurotiales</taxon>
        <taxon>Aspergillaceae</taxon>
        <taxon>Penicillium</taxon>
    </lineage>
</organism>